<gene>
    <name evidence="2" type="ORF">Klosneuvirus_3_64</name>
</gene>
<sequence length="407" mass="46185">MKLLFCLVFLSLSLLTLANIDKLSLPNAVHALTLSDEIEKSQNETLKQDYQKLTGMNYSWDQRSQLLDIIMKNSENKSFAAKIAGLLTFQNVVLTLAVLVAVALVVSVAHDLILNKYFLYMVGLGLSVTTMLLKPGQFENPMMDVIFLFDWLTPLFGCLLFGVTAFFMNLDWTNDFEKSSQRRVYRPKTSDSNPFIGVGWFVTLVWTSIAIYQQNWLVGVSAVIILFAVCGFVMGSMFGGYYTGFGGHGQMVRCLVLSVVLNSVMLGFQTKAITGPITNYITIFETGVQFWGTMVGLIAMLILTDEMYIPYSFYKEDKTKYVAYYLFMQTFMGIYCLTTMYFGSIFYISSLKSLGGTFLVLWGLNFERTVLKRLSNGWLTGTLFVVLVNLYGVYKFSQMYPEYWIWG</sequence>
<feature type="transmembrane region" description="Helical" evidence="1">
    <location>
        <begin position="145"/>
        <end position="172"/>
    </location>
</feature>
<feature type="transmembrane region" description="Helical" evidence="1">
    <location>
        <begin position="251"/>
        <end position="268"/>
    </location>
</feature>
<dbReference type="EMBL" id="KY684110">
    <property type="protein sequence ID" value="ARF11929.1"/>
    <property type="molecule type" value="Genomic_DNA"/>
</dbReference>
<feature type="transmembrane region" description="Helical" evidence="1">
    <location>
        <begin position="218"/>
        <end position="239"/>
    </location>
</feature>
<keyword evidence="1" id="KW-0472">Membrane</keyword>
<proteinExistence type="predicted"/>
<feature type="transmembrane region" description="Helical" evidence="1">
    <location>
        <begin position="346"/>
        <end position="364"/>
    </location>
</feature>
<keyword evidence="1" id="KW-1133">Transmembrane helix</keyword>
<feature type="transmembrane region" description="Helical" evidence="1">
    <location>
        <begin position="376"/>
        <end position="394"/>
    </location>
</feature>
<feature type="transmembrane region" description="Helical" evidence="1">
    <location>
        <begin position="321"/>
        <end position="340"/>
    </location>
</feature>
<name>A0A1V0SJN1_9VIRU</name>
<evidence type="ECO:0000256" key="1">
    <source>
        <dbReference type="SAM" id="Phobius"/>
    </source>
</evidence>
<feature type="transmembrane region" description="Helical" evidence="1">
    <location>
        <begin position="83"/>
        <end position="105"/>
    </location>
</feature>
<feature type="transmembrane region" description="Helical" evidence="1">
    <location>
        <begin position="193"/>
        <end position="212"/>
    </location>
</feature>
<organism evidence="2">
    <name type="scientific">Klosneuvirus KNV1</name>
    <dbReference type="NCBI Taxonomy" id="1977640"/>
    <lineage>
        <taxon>Viruses</taxon>
        <taxon>Varidnaviria</taxon>
        <taxon>Bamfordvirae</taxon>
        <taxon>Nucleocytoviricota</taxon>
        <taxon>Megaviricetes</taxon>
        <taxon>Imitervirales</taxon>
        <taxon>Mimiviridae</taxon>
        <taxon>Klosneuvirinae</taxon>
        <taxon>Klosneuvirus</taxon>
    </lineage>
</organism>
<feature type="transmembrane region" description="Helical" evidence="1">
    <location>
        <begin position="288"/>
        <end position="309"/>
    </location>
</feature>
<keyword evidence="1" id="KW-0812">Transmembrane</keyword>
<evidence type="ECO:0000313" key="2">
    <source>
        <dbReference type="EMBL" id="ARF11929.1"/>
    </source>
</evidence>
<accession>A0A1V0SJN1</accession>
<feature type="transmembrane region" description="Helical" evidence="1">
    <location>
        <begin position="117"/>
        <end position="133"/>
    </location>
</feature>
<reference evidence="2" key="1">
    <citation type="journal article" date="2017" name="Science">
        <title>Giant viruses with an expanded complement of translation system components.</title>
        <authorList>
            <person name="Schulz F."/>
            <person name="Yutin N."/>
            <person name="Ivanova N.N."/>
            <person name="Ortega D.R."/>
            <person name="Lee T.K."/>
            <person name="Vierheilig J."/>
            <person name="Daims H."/>
            <person name="Horn M."/>
            <person name="Wagner M."/>
            <person name="Jensen G.J."/>
            <person name="Kyrpides N.C."/>
            <person name="Koonin E.V."/>
            <person name="Woyke T."/>
        </authorList>
    </citation>
    <scope>NUCLEOTIDE SEQUENCE</scope>
    <source>
        <strain evidence="2">KNV1</strain>
    </source>
</reference>
<protein>
    <submittedName>
        <fullName evidence="2">Uncharacterized protein</fullName>
    </submittedName>
</protein>